<dbReference type="HOGENOM" id="CLU_992517_0_0_2"/>
<evidence type="ECO:0000256" key="2">
    <source>
        <dbReference type="SAM" id="Phobius"/>
    </source>
</evidence>
<keyword evidence="2" id="KW-0812">Transmembrane</keyword>
<feature type="transmembrane region" description="Helical" evidence="2">
    <location>
        <begin position="161"/>
        <end position="184"/>
    </location>
</feature>
<evidence type="ECO:0000256" key="1">
    <source>
        <dbReference type="SAM" id="Coils"/>
    </source>
</evidence>
<accession>H1Z3D5</accession>
<evidence type="ECO:0000313" key="4">
    <source>
        <dbReference type="Proteomes" id="UP000005741"/>
    </source>
</evidence>
<dbReference type="EMBL" id="CM001436">
    <property type="protein sequence ID" value="EHQ36550.1"/>
    <property type="molecule type" value="Genomic_DNA"/>
</dbReference>
<sequence>MTVIIPVIALFFRKKGYLKQPDSGENKSCFFLKKLQLQTNMTESDKKGEFSDSMKKFIQRVYPEYSPELVEPHLVCIKRFEERFFWLDEIYDNRERYNLHWALHEAGDIFKSLMDESGTNIINSIQKHYTQEERKRLNELTSNMDRVAREKESAIARRTEYFNTISNLVTLVDIIISVVLIVIISEISHVGNAIFDPVILVLIFTGIVAFLKVTLDRFIIIPWVTGLGWKKYLSEVEATRQILVDVEAVNVVVIAAIKEERAPEVTYKLIERGTREISLI</sequence>
<proteinExistence type="predicted"/>
<keyword evidence="2" id="KW-1133">Transmembrane helix</keyword>
<evidence type="ECO:0000313" key="3">
    <source>
        <dbReference type="EMBL" id="EHQ36550.1"/>
    </source>
</evidence>
<keyword evidence="4" id="KW-1185">Reference proteome</keyword>
<feature type="transmembrane region" description="Helical" evidence="2">
    <location>
        <begin position="190"/>
        <end position="211"/>
    </location>
</feature>
<gene>
    <name evidence="3" type="ORF">Metlim_2504</name>
</gene>
<protein>
    <submittedName>
        <fullName evidence="3">Uncharacterized protein</fullName>
    </submittedName>
</protein>
<dbReference type="Proteomes" id="UP000005741">
    <property type="component" value="Chromosome"/>
</dbReference>
<keyword evidence="1" id="KW-0175">Coiled coil</keyword>
<feature type="coiled-coil region" evidence="1">
    <location>
        <begin position="130"/>
        <end position="157"/>
    </location>
</feature>
<organism evidence="3 4">
    <name type="scientific">Methanoplanus limicola DSM 2279</name>
    <dbReference type="NCBI Taxonomy" id="937775"/>
    <lineage>
        <taxon>Archaea</taxon>
        <taxon>Methanobacteriati</taxon>
        <taxon>Methanobacteriota</taxon>
        <taxon>Stenosarchaea group</taxon>
        <taxon>Methanomicrobia</taxon>
        <taxon>Methanomicrobiales</taxon>
        <taxon>Methanomicrobiaceae</taxon>
        <taxon>Methanoplanus</taxon>
    </lineage>
</organism>
<dbReference type="InParanoid" id="H1Z3D5"/>
<dbReference type="AlphaFoldDB" id="H1Z3D5"/>
<reference evidence="3 4" key="1">
    <citation type="submission" date="2011-10" db="EMBL/GenBank/DDBJ databases">
        <title>The Improved High-Quality Draft genome of Methanoplanus limicola DSM 2279.</title>
        <authorList>
            <consortium name="US DOE Joint Genome Institute (JGI-PGF)"/>
            <person name="Lucas S."/>
            <person name="Copeland A."/>
            <person name="Lapidus A."/>
            <person name="Glavina del Rio T."/>
            <person name="Dalin E."/>
            <person name="Tice H."/>
            <person name="Bruce D."/>
            <person name="Goodwin L."/>
            <person name="Pitluck S."/>
            <person name="Peters L."/>
            <person name="Mikhailova N."/>
            <person name="Lu M."/>
            <person name="Kyrpides N."/>
            <person name="Mavromatis K."/>
            <person name="Ivanova N."/>
            <person name="Markowitz V."/>
            <person name="Cheng J.-F."/>
            <person name="Hugenholtz P."/>
            <person name="Woyke T."/>
            <person name="Wu D."/>
            <person name="Wirth R."/>
            <person name="Brambilla E.-M."/>
            <person name="Klenk H.-P."/>
            <person name="Eisen J.A."/>
        </authorList>
    </citation>
    <scope>NUCLEOTIDE SEQUENCE [LARGE SCALE GENOMIC DNA]</scope>
    <source>
        <strain evidence="3 4">DSM 2279</strain>
    </source>
</reference>
<keyword evidence="2" id="KW-0472">Membrane</keyword>
<name>H1Z3D5_9EURY</name>